<protein>
    <recommendedName>
        <fullName evidence="4">FLZ-type domain-containing protein</fullName>
    </recommendedName>
</protein>
<keyword evidence="3" id="KW-0862">Zinc</keyword>
<dbReference type="Proteomes" id="UP000235145">
    <property type="component" value="Unassembled WGS sequence"/>
</dbReference>
<keyword evidence="6" id="KW-1185">Reference proteome</keyword>
<dbReference type="InterPro" id="IPR007650">
    <property type="entry name" value="Zf-FLZ_dom"/>
</dbReference>
<reference evidence="5 6" key="1">
    <citation type="journal article" date="2017" name="Nat. Commun.">
        <title>Genome assembly with in vitro proximity ligation data and whole-genome triplication in lettuce.</title>
        <authorList>
            <person name="Reyes-Chin-Wo S."/>
            <person name="Wang Z."/>
            <person name="Yang X."/>
            <person name="Kozik A."/>
            <person name="Arikit S."/>
            <person name="Song C."/>
            <person name="Xia L."/>
            <person name="Froenicke L."/>
            <person name="Lavelle D.O."/>
            <person name="Truco M.J."/>
            <person name="Xia R."/>
            <person name="Zhu S."/>
            <person name="Xu C."/>
            <person name="Xu H."/>
            <person name="Xu X."/>
            <person name="Cox K."/>
            <person name="Korf I."/>
            <person name="Meyers B.C."/>
            <person name="Michelmore R.W."/>
        </authorList>
    </citation>
    <scope>NUCLEOTIDE SEQUENCE [LARGE SCALE GENOMIC DNA]</scope>
    <source>
        <strain evidence="6">cv. Salinas</strain>
        <tissue evidence="5">Seedlings</tissue>
    </source>
</reference>
<proteinExistence type="inferred from homology"/>
<evidence type="ECO:0000256" key="3">
    <source>
        <dbReference type="ARBA" id="ARBA00022771"/>
    </source>
</evidence>
<evidence type="ECO:0000256" key="1">
    <source>
        <dbReference type="ARBA" id="ARBA00009374"/>
    </source>
</evidence>
<keyword evidence="3" id="KW-0863">Zinc-finger</keyword>
<evidence type="ECO:0000313" key="6">
    <source>
        <dbReference type="Proteomes" id="UP000235145"/>
    </source>
</evidence>
<feature type="domain" description="FLZ-type" evidence="4">
    <location>
        <begin position="62"/>
        <end position="85"/>
    </location>
</feature>
<keyword evidence="2" id="KW-0479">Metal-binding</keyword>
<evidence type="ECO:0000256" key="2">
    <source>
        <dbReference type="ARBA" id="ARBA00022723"/>
    </source>
</evidence>
<sequence length="131" mass="15397">MKLPVFSNKLFTTTGHEYDTALFQEPFVHHGKQAPKLMLLFPLFHLQYYVEFFIDSYFSLMIYIDDTTFCSDECRTEQVDRDEAKDSWTVSISLKSMRKKDQKEQLSSNTSAPSSQFLQRRSIWVVNDCDS</sequence>
<comment type="similarity">
    <text evidence="1">Belongs to the FLZ family.</text>
</comment>
<dbReference type="AlphaFoldDB" id="A0A9R1WZF4"/>
<evidence type="ECO:0000259" key="4">
    <source>
        <dbReference type="Pfam" id="PF04570"/>
    </source>
</evidence>
<dbReference type="GO" id="GO:0008270">
    <property type="term" value="F:zinc ion binding"/>
    <property type="evidence" value="ECO:0007669"/>
    <property type="project" value="UniProtKB-KW"/>
</dbReference>
<accession>A0A9R1WZF4</accession>
<comment type="caution">
    <text evidence="5">The sequence shown here is derived from an EMBL/GenBank/DDBJ whole genome shotgun (WGS) entry which is preliminary data.</text>
</comment>
<dbReference type="Pfam" id="PF04570">
    <property type="entry name" value="zf-FLZ"/>
    <property type="match status" value="1"/>
</dbReference>
<gene>
    <name evidence="5" type="ORF">LSAT_V11C700353190</name>
</gene>
<evidence type="ECO:0000313" key="5">
    <source>
        <dbReference type="EMBL" id="KAJ0194860.1"/>
    </source>
</evidence>
<name>A0A9R1WZF4_LACSA</name>
<dbReference type="EMBL" id="NBSK02000007">
    <property type="protein sequence ID" value="KAJ0194860.1"/>
    <property type="molecule type" value="Genomic_DNA"/>
</dbReference>
<organism evidence="5 6">
    <name type="scientific">Lactuca sativa</name>
    <name type="common">Garden lettuce</name>
    <dbReference type="NCBI Taxonomy" id="4236"/>
    <lineage>
        <taxon>Eukaryota</taxon>
        <taxon>Viridiplantae</taxon>
        <taxon>Streptophyta</taxon>
        <taxon>Embryophyta</taxon>
        <taxon>Tracheophyta</taxon>
        <taxon>Spermatophyta</taxon>
        <taxon>Magnoliopsida</taxon>
        <taxon>eudicotyledons</taxon>
        <taxon>Gunneridae</taxon>
        <taxon>Pentapetalae</taxon>
        <taxon>asterids</taxon>
        <taxon>campanulids</taxon>
        <taxon>Asterales</taxon>
        <taxon>Asteraceae</taxon>
        <taxon>Cichorioideae</taxon>
        <taxon>Cichorieae</taxon>
        <taxon>Lactucinae</taxon>
        <taxon>Lactuca</taxon>
    </lineage>
</organism>